<dbReference type="Proteomes" id="UP000198967">
    <property type="component" value="Unassembled WGS sequence"/>
</dbReference>
<sequence length="116" mass="12141">MTGPGVLTLSWSHPEDGDATVGMTGDLDYATADRLLAEVIAEAAVPGTERIVLDCAELVFCDSHGLAVLLMIRRRTAAAGVDLALDNRPARLDRLLAITGTAELLTGAVPQARSQS</sequence>
<name>A0A1G7X517_PSEOR</name>
<gene>
    <name evidence="4" type="ORF">SAMN05216377_11589</name>
</gene>
<dbReference type="PANTHER" id="PTHR33495">
    <property type="entry name" value="ANTI-SIGMA FACTOR ANTAGONIST TM_1081-RELATED-RELATED"/>
    <property type="match status" value="1"/>
</dbReference>
<dbReference type="EMBL" id="FNBE01000015">
    <property type="protein sequence ID" value="SDG79318.1"/>
    <property type="molecule type" value="Genomic_DNA"/>
</dbReference>
<evidence type="ECO:0000313" key="5">
    <source>
        <dbReference type="Proteomes" id="UP000198967"/>
    </source>
</evidence>
<feature type="domain" description="STAS" evidence="3">
    <location>
        <begin position="16"/>
        <end position="116"/>
    </location>
</feature>
<dbReference type="CDD" id="cd07043">
    <property type="entry name" value="STAS_anti-anti-sigma_factors"/>
    <property type="match status" value="1"/>
</dbReference>
<dbReference type="SUPFAM" id="SSF52091">
    <property type="entry name" value="SpoIIaa-like"/>
    <property type="match status" value="1"/>
</dbReference>
<evidence type="ECO:0000313" key="4">
    <source>
        <dbReference type="EMBL" id="SDG79318.1"/>
    </source>
</evidence>
<organism evidence="4 5">
    <name type="scientific">Pseudonocardia oroxyli</name>
    <dbReference type="NCBI Taxonomy" id="366584"/>
    <lineage>
        <taxon>Bacteria</taxon>
        <taxon>Bacillati</taxon>
        <taxon>Actinomycetota</taxon>
        <taxon>Actinomycetes</taxon>
        <taxon>Pseudonocardiales</taxon>
        <taxon>Pseudonocardiaceae</taxon>
        <taxon>Pseudonocardia</taxon>
    </lineage>
</organism>
<keyword evidence="5" id="KW-1185">Reference proteome</keyword>
<evidence type="ECO:0000259" key="3">
    <source>
        <dbReference type="PROSITE" id="PS50801"/>
    </source>
</evidence>
<dbReference type="InterPro" id="IPR036513">
    <property type="entry name" value="STAS_dom_sf"/>
</dbReference>
<reference evidence="4 5" key="1">
    <citation type="submission" date="2016-10" db="EMBL/GenBank/DDBJ databases">
        <authorList>
            <person name="de Groot N.N."/>
        </authorList>
    </citation>
    <scope>NUCLEOTIDE SEQUENCE [LARGE SCALE GENOMIC DNA]</scope>
    <source>
        <strain evidence="4 5">CGMCC 4.3143</strain>
    </source>
</reference>
<dbReference type="AlphaFoldDB" id="A0A1G7X517"/>
<proteinExistence type="inferred from homology"/>
<dbReference type="PANTHER" id="PTHR33495:SF2">
    <property type="entry name" value="ANTI-SIGMA FACTOR ANTAGONIST TM_1081-RELATED"/>
    <property type="match status" value="1"/>
</dbReference>
<dbReference type="InterPro" id="IPR058548">
    <property type="entry name" value="MlaB-like_STAS"/>
</dbReference>
<dbReference type="NCBIfam" id="TIGR00377">
    <property type="entry name" value="ant_ant_sig"/>
    <property type="match status" value="1"/>
</dbReference>
<dbReference type="InterPro" id="IPR002645">
    <property type="entry name" value="STAS_dom"/>
</dbReference>
<evidence type="ECO:0000256" key="1">
    <source>
        <dbReference type="ARBA" id="ARBA00009013"/>
    </source>
</evidence>
<dbReference type="InterPro" id="IPR003658">
    <property type="entry name" value="Anti-sigma_ant"/>
</dbReference>
<dbReference type="Pfam" id="PF13466">
    <property type="entry name" value="STAS_2"/>
    <property type="match status" value="1"/>
</dbReference>
<evidence type="ECO:0000256" key="2">
    <source>
        <dbReference type="RuleBase" id="RU003749"/>
    </source>
</evidence>
<dbReference type="RefSeq" id="WP_237192215.1">
    <property type="nucleotide sequence ID" value="NZ_FNBE01000015.1"/>
</dbReference>
<accession>A0A1G7X517</accession>
<protein>
    <recommendedName>
        <fullName evidence="2">Anti-sigma factor antagonist</fullName>
    </recommendedName>
</protein>
<dbReference type="STRING" id="366584.SAMN05216377_11589"/>
<dbReference type="GO" id="GO:0043856">
    <property type="term" value="F:anti-sigma factor antagonist activity"/>
    <property type="evidence" value="ECO:0007669"/>
    <property type="project" value="InterPro"/>
</dbReference>
<comment type="similarity">
    <text evidence="1 2">Belongs to the anti-sigma-factor antagonist family.</text>
</comment>
<dbReference type="PROSITE" id="PS50801">
    <property type="entry name" value="STAS"/>
    <property type="match status" value="1"/>
</dbReference>
<dbReference type="Gene3D" id="3.30.750.24">
    <property type="entry name" value="STAS domain"/>
    <property type="match status" value="1"/>
</dbReference>